<evidence type="ECO:0000313" key="4">
    <source>
        <dbReference type="Proteomes" id="UP001263246"/>
    </source>
</evidence>
<reference evidence="3 4" key="1">
    <citation type="submission" date="2023-10" db="EMBL/GenBank/DDBJ databases">
        <title>Host Genetic Regulation of Human Gut Microbial Structural Variation.</title>
        <authorList>
            <person name="Harmsen H.J.M."/>
        </authorList>
    </citation>
    <scope>NUCLEOTIDE SEQUENCE [LARGE SCALE GENOMIC DNA]</scope>
    <source>
        <strain evidence="3 4">HTF-F</strain>
    </source>
</reference>
<dbReference type="Proteomes" id="UP001263246">
    <property type="component" value="Unassembled WGS sequence"/>
</dbReference>
<sequence length="92" mass="10262">MSYDKVQVGNRIRGSRLEKGWTQERLAAEAEISVQQLRALEKGQRNLGVDHLGRLSDAMGVSSDFLLKGCSENSTLVCKMLDDLKKKLQPSK</sequence>
<dbReference type="Gene3D" id="1.10.260.40">
    <property type="entry name" value="lambda repressor-like DNA-binding domains"/>
    <property type="match status" value="1"/>
</dbReference>
<dbReference type="PANTHER" id="PTHR46797:SF1">
    <property type="entry name" value="METHYLPHOSPHONATE SYNTHASE"/>
    <property type="match status" value="1"/>
</dbReference>
<accession>A0ABU3TXF1</accession>
<protein>
    <submittedName>
        <fullName evidence="3">Helix-turn-helix transcriptional regulator</fullName>
    </submittedName>
</protein>
<keyword evidence="1" id="KW-0238">DNA-binding</keyword>
<dbReference type="SMART" id="SM00530">
    <property type="entry name" value="HTH_XRE"/>
    <property type="match status" value="1"/>
</dbReference>
<dbReference type="RefSeq" id="WP_236131313.1">
    <property type="nucleotide sequence ID" value="NZ_CP094473.1"/>
</dbReference>
<evidence type="ECO:0000259" key="2">
    <source>
        <dbReference type="PROSITE" id="PS50943"/>
    </source>
</evidence>
<organism evidence="3 4">
    <name type="scientific">Faecalibacterium wellingii</name>
    <dbReference type="NCBI Taxonomy" id="2929491"/>
    <lineage>
        <taxon>Bacteria</taxon>
        <taxon>Bacillati</taxon>
        <taxon>Bacillota</taxon>
        <taxon>Clostridia</taxon>
        <taxon>Eubacteriales</taxon>
        <taxon>Oscillospiraceae</taxon>
        <taxon>Faecalibacterium</taxon>
    </lineage>
</organism>
<name>A0ABU3TXF1_9FIRM</name>
<dbReference type="InterPro" id="IPR001387">
    <property type="entry name" value="Cro/C1-type_HTH"/>
</dbReference>
<dbReference type="SUPFAM" id="SSF47413">
    <property type="entry name" value="lambda repressor-like DNA-binding domains"/>
    <property type="match status" value="1"/>
</dbReference>
<gene>
    <name evidence="3" type="ORF">RX402_04355</name>
</gene>
<dbReference type="EMBL" id="JAWHPR010000002">
    <property type="protein sequence ID" value="MDU8687982.1"/>
    <property type="molecule type" value="Genomic_DNA"/>
</dbReference>
<dbReference type="InterPro" id="IPR010982">
    <property type="entry name" value="Lambda_DNA-bd_dom_sf"/>
</dbReference>
<evidence type="ECO:0000256" key="1">
    <source>
        <dbReference type="ARBA" id="ARBA00023125"/>
    </source>
</evidence>
<dbReference type="CDD" id="cd00093">
    <property type="entry name" value="HTH_XRE"/>
    <property type="match status" value="1"/>
</dbReference>
<proteinExistence type="predicted"/>
<dbReference type="PANTHER" id="PTHR46797">
    <property type="entry name" value="HTH-TYPE TRANSCRIPTIONAL REGULATOR"/>
    <property type="match status" value="1"/>
</dbReference>
<dbReference type="PROSITE" id="PS50943">
    <property type="entry name" value="HTH_CROC1"/>
    <property type="match status" value="1"/>
</dbReference>
<comment type="caution">
    <text evidence="3">The sequence shown here is derived from an EMBL/GenBank/DDBJ whole genome shotgun (WGS) entry which is preliminary data.</text>
</comment>
<dbReference type="InterPro" id="IPR050807">
    <property type="entry name" value="TransReg_Diox_bact_type"/>
</dbReference>
<evidence type="ECO:0000313" key="3">
    <source>
        <dbReference type="EMBL" id="MDU8687982.1"/>
    </source>
</evidence>
<feature type="domain" description="HTH cro/C1-type" evidence="2">
    <location>
        <begin position="12"/>
        <end position="66"/>
    </location>
</feature>
<keyword evidence="4" id="KW-1185">Reference proteome</keyword>
<dbReference type="Pfam" id="PF01381">
    <property type="entry name" value="HTH_3"/>
    <property type="match status" value="1"/>
</dbReference>